<feature type="compositionally biased region" description="Polar residues" evidence="1">
    <location>
        <begin position="1"/>
        <end position="18"/>
    </location>
</feature>
<evidence type="ECO:0000259" key="2">
    <source>
        <dbReference type="PROSITE" id="PS51819"/>
    </source>
</evidence>
<organism evidence="3 4">
    <name type="scientific">Streptomyces halobius</name>
    <dbReference type="NCBI Taxonomy" id="2879846"/>
    <lineage>
        <taxon>Bacteria</taxon>
        <taxon>Bacillati</taxon>
        <taxon>Actinomycetota</taxon>
        <taxon>Actinomycetes</taxon>
        <taxon>Kitasatosporales</taxon>
        <taxon>Streptomycetaceae</taxon>
        <taxon>Streptomyces</taxon>
    </lineage>
</organism>
<proteinExistence type="predicted"/>
<protein>
    <submittedName>
        <fullName evidence="3">VOC family protein</fullName>
    </submittedName>
</protein>
<keyword evidence="4" id="KW-1185">Reference proteome</keyword>
<dbReference type="PANTHER" id="PTHR35908:SF1">
    <property type="entry name" value="CONSERVED PROTEIN"/>
    <property type="match status" value="1"/>
</dbReference>
<dbReference type="Gene3D" id="3.10.180.10">
    <property type="entry name" value="2,3-Dihydroxybiphenyl 1,2-Dioxygenase, domain 1"/>
    <property type="match status" value="1"/>
</dbReference>
<evidence type="ECO:0000313" key="4">
    <source>
        <dbReference type="Proteomes" id="UP000830115"/>
    </source>
</evidence>
<dbReference type="PROSITE" id="PS51819">
    <property type="entry name" value="VOC"/>
    <property type="match status" value="1"/>
</dbReference>
<dbReference type="InterPro" id="IPR037523">
    <property type="entry name" value="VOC_core"/>
</dbReference>
<accession>A0ABY4M8C8</accession>
<dbReference type="SUPFAM" id="SSF54593">
    <property type="entry name" value="Glyoxalase/Bleomycin resistance protein/Dihydroxybiphenyl dioxygenase"/>
    <property type="match status" value="1"/>
</dbReference>
<feature type="domain" description="VOC" evidence="2">
    <location>
        <begin position="26"/>
        <end position="146"/>
    </location>
</feature>
<evidence type="ECO:0000256" key="1">
    <source>
        <dbReference type="SAM" id="MobiDB-lite"/>
    </source>
</evidence>
<feature type="region of interest" description="Disordered" evidence="1">
    <location>
        <begin position="1"/>
        <end position="21"/>
    </location>
</feature>
<sequence>MTSASTPYTNSASTNSPTAGRPPVGKVSSYAFWGHDGRVLADFYAAALGWKVTKEFPDEHGVPVAFIVNDPDWTTTYVFYTAKNFTPPNWPADELPFHLDLAFDDIEAAVRRLLELGATKPEHQPGGEQWTVLLDPSGQPFCVSRPWTA</sequence>
<dbReference type="InterPro" id="IPR029068">
    <property type="entry name" value="Glyas_Bleomycin-R_OHBP_Dase"/>
</dbReference>
<dbReference type="EMBL" id="CP086322">
    <property type="protein sequence ID" value="UQA93617.1"/>
    <property type="molecule type" value="Genomic_DNA"/>
</dbReference>
<name>A0ABY4M8C8_9ACTN</name>
<dbReference type="InterPro" id="IPR041581">
    <property type="entry name" value="Glyoxalase_6"/>
</dbReference>
<dbReference type="Proteomes" id="UP000830115">
    <property type="component" value="Chromosome"/>
</dbReference>
<reference evidence="3" key="1">
    <citation type="submission" date="2021-10" db="EMBL/GenBank/DDBJ databases">
        <title>Streptomyces nigrumlapis sp.nov.,an antimicrobial producing actinobacterium isolated from Black Gobi rocks.</title>
        <authorList>
            <person name="Wen Y."/>
            <person name="Zhang W."/>
            <person name="Liu X.G."/>
        </authorList>
    </citation>
    <scope>NUCLEOTIDE SEQUENCE</scope>
    <source>
        <strain evidence="3">ST13-2-2</strain>
    </source>
</reference>
<dbReference type="Pfam" id="PF18029">
    <property type="entry name" value="Glyoxalase_6"/>
    <property type="match status" value="1"/>
</dbReference>
<gene>
    <name evidence="3" type="ORF">K9S39_18735</name>
</gene>
<dbReference type="CDD" id="cd06587">
    <property type="entry name" value="VOC"/>
    <property type="match status" value="1"/>
</dbReference>
<dbReference type="RefSeq" id="WP_248864494.1">
    <property type="nucleotide sequence ID" value="NZ_CP086322.1"/>
</dbReference>
<evidence type="ECO:0000313" key="3">
    <source>
        <dbReference type="EMBL" id="UQA93617.1"/>
    </source>
</evidence>
<dbReference type="PANTHER" id="PTHR35908">
    <property type="entry name" value="HYPOTHETICAL FUSION PROTEIN"/>
    <property type="match status" value="1"/>
</dbReference>